<dbReference type="Proteomes" id="UP000215596">
    <property type="component" value="Unassembled WGS sequence"/>
</dbReference>
<keyword evidence="5 8" id="KW-1133">Transmembrane helix</keyword>
<evidence type="ECO:0000313" key="11">
    <source>
        <dbReference type="Proteomes" id="UP000215596"/>
    </source>
</evidence>
<evidence type="ECO:0000256" key="1">
    <source>
        <dbReference type="ARBA" id="ARBA00004651"/>
    </source>
</evidence>
<reference evidence="9 12" key="2">
    <citation type="submission" date="2019-11" db="EMBL/GenBank/DDBJ databases">
        <title>Draft genome sequences of five Paenibacillus species of dairy origin.</title>
        <authorList>
            <person name="Olajide A.M."/>
            <person name="Chen S."/>
            <person name="Lapointe G."/>
        </authorList>
    </citation>
    <scope>NUCLEOTIDE SEQUENCE [LARGE SCALE GENOMIC DNA]</scope>
    <source>
        <strain evidence="9 12">3CS1</strain>
    </source>
</reference>
<sequence length="115" mass="12620">MNRNWIYVLLAGLIEILWVIGLKHAQQLWEWAAVLVTIVLSFYLIMKAAQRLPVGTVYAVFTGIGTAGTVTTEMLAFGEPFRLSKIILIAILLAGVIGLKLVTDEQPQPAKGVRS</sequence>
<dbReference type="SUPFAM" id="SSF103481">
    <property type="entry name" value="Multidrug resistance efflux transporter EmrE"/>
    <property type="match status" value="1"/>
</dbReference>
<dbReference type="GO" id="GO:0022857">
    <property type="term" value="F:transmembrane transporter activity"/>
    <property type="evidence" value="ECO:0007669"/>
    <property type="project" value="InterPro"/>
</dbReference>
<comment type="subcellular location">
    <subcellularLocation>
        <location evidence="1 7">Cell membrane</location>
        <topology evidence="1 7">Multi-pass membrane protein</topology>
    </subcellularLocation>
</comment>
<dbReference type="Gene3D" id="1.10.3730.20">
    <property type="match status" value="1"/>
</dbReference>
<dbReference type="PANTHER" id="PTHR30561:SF7">
    <property type="entry name" value="GUANIDINIUM EFFLUX SYSTEM SUBUNIT GDNC-RELATED"/>
    <property type="match status" value="1"/>
</dbReference>
<evidence type="ECO:0000313" key="9">
    <source>
        <dbReference type="EMBL" id="MUG67544.1"/>
    </source>
</evidence>
<evidence type="ECO:0000256" key="8">
    <source>
        <dbReference type="SAM" id="Phobius"/>
    </source>
</evidence>
<feature type="transmembrane region" description="Helical" evidence="8">
    <location>
        <begin position="28"/>
        <end position="45"/>
    </location>
</feature>
<reference evidence="10 11" key="1">
    <citation type="submission" date="2017-07" db="EMBL/GenBank/DDBJ databases">
        <title>Isolation and whole genome analysis of endospore-forming bacteria from heroin.</title>
        <authorList>
            <person name="Kalinowski J."/>
            <person name="Ahrens B."/>
            <person name="Al-Dilaimi A."/>
            <person name="Winkler A."/>
            <person name="Wibberg D."/>
            <person name="Schleenbecker U."/>
            <person name="Ruckert C."/>
            <person name="Wolfel R."/>
            <person name="Grass G."/>
        </authorList>
    </citation>
    <scope>NUCLEOTIDE SEQUENCE [LARGE SCALE GENOMIC DNA]</scope>
    <source>
        <strain evidence="10 11">7537-G1</strain>
    </source>
</reference>
<feature type="transmembrane region" description="Helical" evidence="8">
    <location>
        <begin position="83"/>
        <end position="102"/>
    </location>
</feature>
<dbReference type="Pfam" id="PF00893">
    <property type="entry name" value="Multi_Drug_Res"/>
    <property type="match status" value="1"/>
</dbReference>
<dbReference type="FunFam" id="1.10.3730.20:FF:000001">
    <property type="entry name" value="Quaternary ammonium compound resistance transporter SugE"/>
    <property type="match status" value="1"/>
</dbReference>
<feature type="transmembrane region" description="Helical" evidence="8">
    <location>
        <begin position="57"/>
        <end position="77"/>
    </location>
</feature>
<evidence type="ECO:0000256" key="3">
    <source>
        <dbReference type="ARBA" id="ARBA00022475"/>
    </source>
</evidence>
<evidence type="ECO:0000313" key="10">
    <source>
        <dbReference type="EMBL" id="PAD77256.1"/>
    </source>
</evidence>
<evidence type="ECO:0000256" key="6">
    <source>
        <dbReference type="ARBA" id="ARBA00023136"/>
    </source>
</evidence>
<keyword evidence="4 7" id="KW-0812">Transmembrane</keyword>
<gene>
    <name evidence="10" type="ORF">CHH67_09610</name>
    <name evidence="9" type="ORF">GNP94_16265</name>
</gene>
<dbReference type="InterPro" id="IPR045324">
    <property type="entry name" value="Small_multidrug_res"/>
</dbReference>
<evidence type="ECO:0000256" key="5">
    <source>
        <dbReference type="ARBA" id="ARBA00022989"/>
    </source>
</evidence>
<evidence type="ECO:0000256" key="4">
    <source>
        <dbReference type="ARBA" id="ARBA00022692"/>
    </source>
</evidence>
<keyword evidence="2" id="KW-0813">Transport</keyword>
<proteinExistence type="inferred from homology"/>
<dbReference type="InterPro" id="IPR037185">
    <property type="entry name" value="EmrE-like"/>
</dbReference>
<dbReference type="EMBL" id="WOAA01000015">
    <property type="protein sequence ID" value="MUG67544.1"/>
    <property type="molecule type" value="Genomic_DNA"/>
</dbReference>
<keyword evidence="6 8" id="KW-0472">Membrane</keyword>
<dbReference type="InterPro" id="IPR000390">
    <property type="entry name" value="Small_drug/metabolite_transptr"/>
</dbReference>
<dbReference type="GO" id="GO:0005886">
    <property type="term" value="C:plasma membrane"/>
    <property type="evidence" value="ECO:0007669"/>
    <property type="project" value="UniProtKB-SubCell"/>
</dbReference>
<dbReference type="PANTHER" id="PTHR30561">
    <property type="entry name" value="SMR FAMILY PROTON-DEPENDENT DRUG EFFLUX TRANSPORTER SUGE"/>
    <property type="match status" value="1"/>
</dbReference>
<evidence type="ECO:0000256" key="2">
    <source>
        <dbReference type="ARBA" id="ARBA00022448"/>
    </source>
</evidence>
<evidence type="ECO:0000313" key="12">
    <source>
        <dbReference type="Proteomes" id="UP000435177"/>
    </source>
</evidence>
<dbReference type="OrthoDB" id="2168659at2"/>
<comment type="caution">
    <text evidence="10">The sequence shown here is derived from an EMBL/GenBank/DDBJ whole genome shotgun (WGS) entry which is preliminary data.</text>
</comment>
<comment type="similarity">
    <text evidence="7">Belongs to the drug/metabolite transporter (DMT) superfamily. Small multidrug resistance (SMR) (TC 2.A.7.1) family.</text>
</comment>
<accession>A0A268EVU8</accession>
<dbReference type="RefSeq" id="WP_095264955.1">
    <property type="nucleotide sequence ID" value="NZ_NPBY01000030.1"/>
</dbReference>
<protein>
    <submittedName>
        <fullName evidence="10">QacE family quaternary ammonium compound efflux SMR transporter</fullName>
    </submittedName>
</protein>
<dbReference type="Proteomes" id="UP000435177">
    <property type="component" value="Unassembled WGS sequence"/>
</dbReference>
<keyword evidence="12" id="KW-1185">Reference proteome</keyword>
<evidence type="ECO:0000256" key="7">
    <source>
        <dbReference type="RuleBase" id="RU003942"/>
    </source>
</evidence>
<feature type="transmembrane region" description="Helical" evidence="8">
    <location>
        <begin position="5"/>
        <end position="22"/>
    </location>
</feature>
<keyword evidence="3" id="KW-1003">Cell membrane</keyword>
<dbReference type="EMBL" id="NPBY01000030">
    <property type="protein sequence ID" value="PAD77256.1"/>
    <property type="molecule type" value="Genomic_DNA"/>
</dbReference>
<organism evidence="10 11">
    <name type="scientific">Paenibacillus campinasensis</name>
    <dbReference type="NCBI Taxonomy" id="66347"/>
    <lineage>
        <taxon>Bacteria</taxon>
        <taxon>Bacillati</taxon>
        <taxon>Bacillota</taxon>
        <taxon>Bacilli</taxon>
        <taxon>Bacillales</taxon>
        <taxon>Paenibacillaceae</taxon>
        <taxon>Paenibacillus</taxon>
    </lineage>
</organism>
<name>A0A268EVU8_9BACL</name>
<dbReference type="AlphaFoldDB" id="A0A268EVU8"/>